<evidence type="ECO:0008006" key="4">
    <source>
        <dbReference type="Google" id="ProtNLM"/>
    </source>
</evidence>
<keyword evidence="1" id="KW-0732">Signal</keyword>
<keyword evidence="3" id="KW-1185">Reference proteome</keyword>
<dbReference type="Proteomes" id="UP000177515">
    <property type="component" value="Chromosome 1"/>
</dbReference>
<dbReference type="RefSeq" id="WP_071038283.1">
    <property type="nucleotide sequence ID" value="NZ_CP017754.1"/>
</dbReference>
<evidence type="ECO:0000313" key="2">
    <source>
        <dbReference type="EMBL" id="AOZ06588.1"/>
    </source>
</evidence>
<gene>
    <name evidence="2" type="ORF">BKK80_12740</name>
</gene>
<protein>
    <recommendedName>
        <fullName evidence="4">EF-hand domain-containing protein</fullName>
    </recommendedName>
</protein>
<accession>A0ABM6F513</accession>
<organism evidence="2 3">
    <name type="scientific">Cupriavidus malaysiensis</name>
    <dbReference type="NCBI Taxonomy" id="367825"/>
    <lineage>
        <taxon>Bacteria</taxon>
        <taxon>Pseudomonadati</taxon>
        <taxon>Pseudomonadota</taxon>
        <taxon>Betaproteobacteria</taxon>
        <taxon>Burkholderiales</taxon>
        <taxon>Burkholderiaceae</taxon>
        <taxon>Cupriavidus</taxon>
    </lineage>
</organism>
<dbReference type="InterPro" id="IPR011992">
    <property type="entry name" value="EF-hand-dom_pair"/>
</dbReference>
<dbReference type="EMBL" id="CP017754">
    <property type="protein sequence ID" value="AOZ06588.1"/>
    <property type="molecule type" value="Genomic_DNA"/>
</dbReference>
<reference evidence="2 3" key="1">
    <citation type="submission" date="2016-10" db="EMBL/GenBank/DDBJ databases">
        <title>Complete genome sequences of three Cupriavidus strains isolated from various Malaysian environments.</title>
        <authorList>
            <person name="Abdullah A.A.-A."/>
            <person name="Shafie N.A.H."/>
            <person name="Lau N.S."/>
        </authorList>
    </citation>
    <scope>NUCLEOTIDE SEQUENCE [LARGE SCALE GENOMIC DNA]</scope>
    <source>
        <strain evidence="2 3">USMAA1020</strain>
    </source>
</reference>
<feature type="chain" id="PRO_5047079887" description="EF-hand domain-containing protein" evidence="1">
    <location>
        <begin position="20"/>
        <end position="97"/>
    </location>
</feature>
<evidence type="ECO:0000313" key="3">
    <source>
        <dbReference type="Proteomes" id="UP000177515"/>
    </source>
</evidence>
<dbReference type="SUPFAM" id="SSF47473">
    <property type="entry name" value="EF-hand"/>
    <property type="match status" value="1"/>
</dbReference>
<proteinExistence type="predicted"/>
<name>A0ABM6F513_9BURK</name>
<sequence>MQRMIATLILCIVSVGASAQESAPAAGGSTRLGQAVRQIEARFASANTTHDGKLTREQAAAGMPMVARYFDAIDTQQAGYVTLPQIAAFLRQHAMSR</sequence>
<evidence type="ECO:0000256" key="1">
    <source>
        <dbReference type="SAM" id="SignalP"/>
    </source>
</evidence>
<feature type="signal peptide" evidence="1">
    <location>
        <begin position="1"/>
        <end position="19"/>
    </location>
</feature>